<protein>
    <submittedName>
        <fullName evidence="3">Alpha/beta hydrolase</fullName>
    </submittedName>
</protein>
<dbReference type="InterPro" id="IPR050300">
    <property type="entry name" value="GDXG_lipolytic_enzyme"/>
</dbReference>
<keyword evidence="1 3" id="KW-0378">Hydrolase</keyword>
<organism evidence="3 4">
    <name type="scientific">Sphingosinicella xenopeptidilytica</name>
    <dbReference type="NCBI Taxonomy" id="364098"/>
    <lineage>
        <taxon>Bacteria</taxon>
        <taxon>Pseudomonadati</taxon>
        <taxon>Pseudomonadota</taxon>
        <taxon>Alphaproteobacteria</taxon>
        <taxon>Sphingomonadales</taxon>
        <taxon>Sphingosinicellaceae</taxon>
        <taxon>Sphingosinicella</taxon>
    </lineage>
</organism>
<proteinExistence type="predicted"/>
<dbReference type="Pfam" id="PF07859">
    <property type="entry name" value="Abhydrolase_3"/>
    <property type="match status" value="1"/>
</dbReference>
<dbReference type="InterPro" id="IPR013094">
    <property type="entry name" value="AB_hydrolase_3"/>
</dbReference>
<keyword evidence="4" id="KW-1185">Reference proteome</keyword>
<evidence type="ECO:0000313" key="3">
    <source>
        <dbReference type="EMBL" id="MFD0849017.1"/>
    </source>
</evidence>
<dbReference type="PANTHER" id="PTHR48081:SF8">
    <property type="entry name" value="ALPHA_BETA HYDROLASE FOLD-3 DOMAIN-CONTAINING PROTEIN-RELATED"/>
    <property type="match status" value="1"/>
</dbReference>
<dbReference type="RefSeq" id="WP_381490816.1">
    <property type="nucleotide sequence ID" value="NZ_JBHTIK010000005.1"/>
</dbReference>
<evidence type="ECO:0000256" key="1">
    <source>
        <dbReference type="ARBA" id="ARBA00022801"/>
    </source>
</evidence>
<evidence type="ECO:0000313" key="4">
    <source>
        <dbReference type="Proteomes" id="UP001597124"/>
    </source>
</evidence>
<dbReference type="GO" id="GO:0016787">
    <property type="term" value="F:hydrolase activity"/>
    <property type="evidence" value="ECO:0007669"/>
    <property type="project" value="UniProtKB-KW"/>
</dbReference>
<gene>
    <name evidence="3" type="ORF">ACFQ00_11830</name>
</gene>
<name>A0ABW3C663_SPHXN</name>
<dbReference type="InterPro" id="IPR029058">
    <property type="entry name" value="AB_hydrolase_fold"/>
</dbReference>
<reference evidence="4" key="1">
    <citation type="journal article" date="2019" name="Int. J. Syst. Evol. Microbiol.">
        <title>The Global Catalogue of Microorganisms (GCM) 10K type strain sequencing project: providing services to taxonomists for standard genome sequencing and annotation.</title>
        <authorList>
            <consortium name="The Broad Institute Genomics Platform"/>
            <consortium name="The Broad Institute Genome Sequencing Center for Infectious Disease"/>
            <person name="Wu L."/>
            <person name="Ma J."/>
        </authorList>
    </citation>
    <scope>NUCLEOTIDE SEQUENCE [LARGE SCALE GENOMIC DNA]</scope>
    <source>
        <strain evidence="4">CCUG 52537</strain>
    </source>
</reference>
<evidence type="ECO:0000259" key="2">
    <source>
        <dbReference type="Pfam" id="PF07859"/>
    </source>
</evidence>
<dbReference type="Proteomes" id="UP001597124">
    <property type="component" value="Unassembled WGS sequence"/>
</dbReference>
<dbReference type="Gene3D" id="3.40.50.1820">
    <property type="entry name" value="alpha/beta hydrolase"/>
    <property type="match status" value="1"/>
</dbReference>
<dbReference type="PANTHER" id="PTHR48081">
    <property type="entry name" value="AB HYDROLASE SUPERFAMILY PROTEIN C4A8.06C"/>
    <property type="match status" value="1"/>
</dbReference>
<sequence length="317" mass="34300">MQALTSSLFDGSEVAEDTLAMAAGAKARLTTLPPLWTPDHAKPIRDARNTGVGGFPTIIRSERAETLHIERSDGEVPVRVIAAPAPKGIYLHFHGGGWFMGAADLQDPMLVRYADEANVVCVSVDYRLAPEHPFPAALDDGVAVAKWLVDNAVDKWGVDRIVVGGDSSGAHLAALTLIEMRDAFDVRFSGAHFVYGFFDLALTPWAQQFGDARSTPRTTDLHGFVDAFIGPDRDRRSPDVSPFYADLAGACPALFLVGTEDALLEDSLFMHMRWLAAGSPSELRVYPGAPHNFVAMPCRAAADAHERAIAFIKKCLT</sequence>
<dbReference type="SUPFAM" id="SSF53474">
    <property type="entry name" value="alpha/beta-Hydrolases"/>
    <property type="match status" value="1"/>
</dbReference>
<dbReference type="EMBL" id="JBHTIK010000005">
    <property type="protein sequence ID" value="MFD0849017.1"/>
    <property type="molecule type" value="Genomic_DNA"/>
</dbReference>
<accession>A0ABW3C663</accession>
<feature type="domain" description="Alpha/beta hydrolase fold-3" evidence="2">
    <location>
        <begin position="91"/>
        <end position="294"/>
    </location>
</feature>
<comment type="caution">
    <text evidence="3">The sequence shown here is derived from an EMBL/GenBank/DDBJ whole genome shotgun (WGS) entry which is preliminary data.</text>
</comment>